<keyword evidence="2 5" id="KW-0238">DNA-binding</keyword>
<dbReference type="AlphaFoldDB" id="A0A7W8EJK0"/>
<reference evidence="5 6" key="1">
    <citation type="submission" date="2020-08" db="EMBL/GenBank/DDBJ databases">
        <title>Genomic Encyclopedia of Type Strains, Phase IV (KMG-IV): sequencing the most valuable type-strain genomes for metagenomic binning, comparative biology and taxonomic classification.</title>
        <authorList>
            <person name="Goeker M."/>
        </authorList>
    </citation>
    <scope>NUCLEOTIDE SEQUENCE [LARGE SCALE GENOMIC DNA]</scope>
    <source>
        <strain evidence="5 6">DSM 45385</strain>
    </source>
</reference>
<dbReference type="InterPro" id="IPR051677">
    <property type="entry name" value="AfsR-DnrI-RedD_regulator"/>
</dbReference>
<dbReference type="InterPro" id="IPR011990">
    <property type="entry name" value="TPR-like_helical_dom_sf"/>
</dbReference>
<name>A0A7W8EJK0_9ACTN</name>
<evidence type="ECO:0000256" key="2">
    <source>
        <dbReference type="ARBA" id="ARBA00023125"/>
    </source>
</evidence>
<proteinExistence type="inferred from homology"/>
<dbReference type="InterPro" id="IPR016032">
    <property type="entry name" value="Sig_transdc_resp-reg_C-effctor"/>
</dbReference>
<evidence type="ECO:0000313" key="6">
    <source>
        <dbReference type="Proteomes" id="UP000568380"/>
    </source>
</evidence>
<dbReference type="GO" id="GO:0003677">
    <property type="term" value="F:DNA binding"/>
    <property type="evidence" value="ECO:0007669"/>
    <property type="project" value="UniProtKB-KW"/>
</dbReference>
<dbReference type="Gene3D" id="1.25.40.10">
    <property type="entry name" value="Tetratricopeptide repeat domain"/>
    <property type="match status" value="1"/>
</dbReference>
<feature type="domain" description="OmpR/PhoB-type" evidence="3">
    <location>
        <begin position="22"/>
        <end position="89"/>
    </location>
</feature>
<dbReference type="Proteomes" id="UP000568380">
    <property type="component" value="Unassembled WGS sequence"/>
</dbReference>
<dbReference type="Gene3D" id="1.10.10.10">
    <property type="entry name" value="Winged helix-like DNA-binding domain superfamily/Winged helix DNA-binding domain"/>
    <property type="match status" value="1"/>
</dbReference>
<evidence type="ECO:0000259" key="3">
    <source>
        <dbReference type="SMART" id="SM00862"/>
    </source>
</evidence>
<dbReference type="RefSeq" id="WP_184969109.1">
    <property type="nucleotide sequence ID" value="NZ_JACHIN010000011.1"/>
</dbReference>
<dbReference type="SUPFAM" id="SSF46894">
    <property type="entry name" value="C-terminal effector domain of the bipartite response regulators"/>
    <property type="match status" value="1"/>
</dbReference>
<dbReference type="SMART" id="SM00862">
    <property type="entry name" value="Trans_reg_C"/>
    <property type="match status" value="1"/>
</dbReference>
<evidence type="ECO:0000313" key="5">
    <source>
        <dbReference type="EMBL" id="MBB5081596.1"/>
    </source>
</evidence>
<comment type="caution">
    <text evidence="5">The sequence shown here is derived from an EMBL/GenBank/DDBJ whole genome shotgun (WGS) entry which is preliminary data.</text>
</comment>
<dbReference type="InterPro" id="IPR001867">
    <property type="entry name" value="OmpR/PhoB-type_DNA-bd"/>
</dbReference>
<protein>
    <submittedName>
        <fullName evidence="5">DNA-binding SARP family transcriptional activator</fullName>
    </submittedName>
</protein>
<dbReference type="Pfam" id="PF03704">
    <property type="entry name" value="BTAD"/>
    <property type="match status" value="1"/>
</dbReference>
<dbReference type="SMART" id="SM01043">
    <property type="entry name" value="BTAD"/>
    <property type="match status" value="1"/>
</dbReference>
<sequence>MLEIKLLGHHRSIVRGEGAANGGRLQPVAASLLAYLVLQRERPQPRDVVAAAFWGELSTAEARRRLNTALWRLRRAIEPAHVARGTYLLVEPTGAMSFNGRSDARVDVARFEAAVTPALGPGRVSAADAERLKGAVGLYVGDLLEGAYGDWVIMERERLRELHLRALARLLTWHRSTGDLDTAITFGRAILHTDPLREDVHRAMIEMHAEAGRRTQALGQYEVCRRLLSHELGVDPLPETTAAAARIASGAPVAWIPGEEHAVRLLGQLQRAETELRGLADVLGRAAEELRALTRRAPPGGEPVR</sequence>
<dbReference type="EMBL" id="JACHIN010000011">
    <property type="protein sequence ID" value="MBB5081596.1"/>
    <property type="molecule type" value="Genomic_DNA"/>
</dbReference>
<dbReference type="InterPro" id="IPR036388">
    <property type="entry name" value="WH-like_DNA-bd_sf"/>
</dbReference>
<dbReference type="GO" id="GO:0006355">
    <property type="term" value="P:regulation of DNA-templated transcription"/>
    <property type="evidence" value="ECO:0007669"/>
    <property type="project" value="InterPro"/>
</dbReference>
<dbReference type="GO" id="GO:0000160">
    <property type="term" value="P:phosphorelay signal transduction system"/>
    <property type="evidence" value="ECO:0007669"/>
    <property type="project" value="InterPro"/>
</dbReference>
<organism evidence="5 6">
    <name type="scientific">Nonomuraea endophytica</name>
    <dbReference type="NCBI Taxonomy" id="714136"/>
    <lineage>
        <taxon>Bacteria</taxon>
        <taxon>Bacillati</taxon>
        <taxon>Actinomycetota</taxon>
        <taxon>Actinomycetes</taxon>
        <taxon>Streptosporangiales</taxon>
        <taxon>Streptosporangiaceae</taxon>
        <taxon>Nonomuraea</taxon>
    </lineage>
</organism>
<keyword evidence="6" id="KW-1185">Reference proteome</keyword>
<feature type="domain" description="Bacterial transcriptional activator" evidence="4">
    <location>
        <begin position="106"/>
        <end position="248"/>
    </location>
</feature>
<dbReference type="PANTHER" id="PTHR35807">
    <property type="entry name" value="TRANSCRIPTIONAL REGULATOR REDD-RELATED"/>
    <property type="match status" value="1"/>
</dbReference>
<accession>A0A7W8EJK0</accession>
<dbReference type="SUPFAM" id="SSF48452">
    <property type="entry name" value="TPR-like"/>
    <property type="match status" value="1"/>
</dbReference>
<evidence type="ECO:0000256" key="1">
    <source>
        <dbReference type="ARBA" id="ARBA00005820"/>
    </source>
</evidence>
<dbReference type="InterPro" id="IPR005158">
    <property type="entry name" value="BTAD"/>
</dbReference>
<evidence type="ECO:0000259" key="4">
    <source>
        <dbReference type="SMART" id="SM01043"/>
    </source>
</evidence>
<comment type="similarity">
    <text evidence="1">Belongs to the AfsR/DnrI/RedD regulatory family.</text>
</comment>
<gene>
    <name evidence="5" type="ORF">HNR40_007091</name>
</gene>